<dbReference type="PANTHER" id="PTHR45671:SF12">
    <property type="entry name" value="MITOCHONDRIAL PHOSPHATE CARRIER PROTEIN"/>
    <property type="match status" value="1"/>
</dbReference>
<evidence type="ECO:0000256" key="13">
    <source>
        <dbReference type="SAM" id="Phobius"/>
    </source>
</evidence>
<evidence type="ECO:0008006" key="16">
    <source>
        <dbReference type="Google" id="ProtNLM"/>
    </source>
</evidence>
<name>A0ABN9U403_9DINO</name>
<evidence type="ECO:0000256" key="4">
    <source>
        <dbReference type="ARBA" id="ARBA00022692"/>
    </source>
</evidence>
<feature type="compositionally biased region" description="Basic residues" evidence="12">
    <location>
        <begin position="108"/>
        <end position="133"/>
    </location>
</feature>
<evidence type="ECO:0000256" key="5">
    <source>
        <dbReference type="ARBA" id="ARBA00022737"/>
    </source>
</evidence>
<comment type="similarity">
    <text evidence="2 11">Belongs to the mitochondrial carrier (TC 2.A.29) family.</text>
</comment>
<feature type="repeat" description="Solcar" evidence="10">
    <location>
        <begin position="187"/>
        <end position="279"/>
    </location>
</feature>
<reference evidence="14" key="1">
    <citation type="submission" date="2023-10" db="EMBL/GenBank/DDBJ databases">
        <authorList>
            <person name="Chen Y."/>
            <person name="Shah S."/>
            <person name="Dougan E. K."/>
            <person name="Thang M."/>
            <person name="Chan C."/>
        </authorList>
    </citation>
    <scope>NUCLEOTIDE SEQUENCE [LARGE SCALE GENOMIC DNA]</scope>
</reference>
<comment type="caution">
    <text evidence="14">The sequence shown here is derived from an EMBL/GenBank/DDBJ whole genome shotgun (WGS) entry which is preliminary data.</text>
</comment>
<dbReference type="PROSITE" id="PS50920">
    <property type="entry name" value="SOLCAR"/>
    <property type="match status" value="1"/>
</dbReference>
<keyword evidence="8" id="KW-0496">Mitochondrion</keyword>
<proteinExistence type="inferred from homology"/>
<gene>
    <name evidence="14" type="ORF">PCOR1329_LOCUS45007</name>
</gene>
<keyword evidence="3 11" id="KW-0813">Transport</keyword>
<keyword evidence="9 10" id="KW-0472">Membrane</keyword>
<dbReference type="InterPro" id="IPR018108">
    <property type="entry name" value="MCP_transmembrane"/>
</dbReference>
<dbReference type="Proteomes" id="UP001189429">
    <property type="component" value="Unassembled WGS sequence"/>
</dbReference>
<evidence type="ECO:0000256" key="12">
    <source>
        <dbReference type="SAM" id="MobiDB-lite"/>
    </source>
</evidence>
<evidence type="ECO:0000313" key="15">
    <source>
        <dbReference type="Proteomes" id="UP001189429"/>
    </source>
</evidence>
<evidence type="ECO:0000256" key="6">
    <source>
        <dbReference type="ARBA" id="ARBA00022792"/>
    </source>
</evidence>
<dbReference type="SUPFAM" id="SSF103506">
    <property type="entry name" value="Mitochondrial carrier"/>
    <property type="match status" value="1"/>
</dbReference>
<feature type="transmembrane region" description="Helical" evidence="13">
    <location>
        <begin position="16"/>
        <end position="35"/>
    </location>
</feature>
<dbReference type="InterPro" id="IPR044677">
    <property type="entry name" value="SLC25A3/Pic2/Mir1-like"/>
</dbReference>
<evidence type="ECO:0000256" key="10">
    <source>
        <dbReference type="PROSITE-ProRule" id="PRU00282"/>
    </source>
</evidence>
<evidence type="ECO:0000256" key="9">
    <source>
        <dbReference type="ARBA" id="ARBA00023136"/>
    </source>
</evidence>
<dbReference type="Gene3D" id="1.50.40.10">
    <property type="entry name" value="Mitochondrial carrier domain"/>
    <property type="match status" value="1"/>
</dbReference>
<evidence type="ECO:0000256" key="2">
    <source>
        <dbReference type="ARBA" id="ARBA00006375"/>
    </source>
</evidence>
<evidence type="ECO:0000256" key="3">
    <source>
        <dbReference type="ARBA" id="ARBA00022448"/>
    </source>
</evidence>
<evidence type="ECO:0000313" key="14">
    <source>
        <dbReference type="EMBL" id="CAK0853601.1"/>
    </source>
</evidence>
<keyword evidence="5" id="KW-0677">Repeat</keyword>
<evidence type="ECO:0000256" key="1">
    <source>
        <dbReference type="ARBA" id="ARBA00004448"/>
    </source>
</evidence>
<keyword evidence="6" id="KW-0999">Mitochondrion inner membrane</keyword>
<feature type="transmembrane region" description="Helical" evidence="13">
    <location>
        <begin position="152"/>
        <end position="172"/>
    </location>
</feature>
<evidence type="ECO:0000256" key="8">
    <source>
        <dbReference type="ARBA" id="ARBA00023128"/>
    </source>
</evidence>
<organism evidence="14 15">
    <name type="scientific">Prorocentrum cordatum</name>
    <dbReference type="NCBI Taxonomy" id="2364126"/>
    <lineage>
        <taxon>Eukaryota</taxon>
        <taxon>Sar</taxon>
        <taxon>Alveolata</taxon>
        <taxon>Dinophyceae</taxon>
        <taxon>Prorocentrales</taxon>
        <taxon>Prorocentraceae</taxon>
        <taxon>Prorocentrum</taxon>
    </lineage>
</organism>
<dbReference type="Pfam" id="PF00153">
    <property type="entry name" value="Mito_carr"/>
    <property type="match status" value="1"/>
</dbReference>
<sequence>MRSSEAPFGFLIQDGYWWYLQQLLIAFVVGIFIGVGRGLVLGDGAPDQGAAMLGSRRPQHDGSVVDSSNARGCGPGGGIALASQGFAVAPAALHLPAAGGPVAGRVLKHGRRRRPAGAPPRQRRLGTRGRAQRRREGSASAQRPIQRALGRWAAPAVAALLAASAFALPAWAADAGAPVLDIDWSVGRVAKFLAAGGSCASISHAIAVPLDVVKTRHQYDPDRYLHEVTGKPLGIFETGYRITRQEGSLMLLQGLRATSVGYLIQGATKYTLWEFFKALFGLGSAATAASRVAILVAAALLAEVIATVVLCPFERARIKLVSDPTFAPSTVSAFARLEGIASDWRWVASAAEEAGRHGDGEGT</sequence>
<dbReference type="InterPro" id="IPR023395">
    <property type="entry name" value="MCP_dom_sf"/>
</dbReference>
<feature type="transmembrane region" description="Helical" evidence="13">
    <location>
        <begin position="288"/>
        <end position="311"/>
    </location>
</feature>
<keyword evidence="15" id="KW-1185">Reference proteome</keyword>
<keyword evidence="4 10" id="KW-0812">Transmembrane</keyword>
<accession>A0ABN9U403</accession>
<keyword evidence="7 13" id="KW-1133">Transmembrane helix</keyword>
<dbReference type="PANTHER" id="PTHR45671">
    <property type="entry name" value="SOLUTE CARRIER FAMILY 25 (MITOCHONDRIAL CARRIER PHOSPHATE CARRIER), MEMBER 3, LIKE-RELATED-RELATED"/>
    <property type="match status" value="1"/>
</dbReference>
<dbReference type="EMBL" id="CAUYUJ010015407">
    <property type="protein sequence ID" value="CAK0853601.1"/>
    <property type="molecule type" value="Genomic_DNA"/>
</dbReference>
<protein>
    <recommendedName>
        <fullName evidence="16">ADP,ATP carrier protein</fullName>
    </recommendedName>
</protein>
<evidence type="ECO:0000256" key="11">
    <source>
        <dbReference type="RuleBase" id="RU000488"/>
    </source>
</evidence>
<evidence type="ECO:0000256" key="7">
    <source>
        <dbReference type="ARBA" id="ARBA00022989"/>
    </source>
</evidence>
<comment type="subcellular location">
    <subcellularLocation>
        <location evidence="1">Mitochondrion inner membrane</location>
        <topology evidence="1">Multi-pass membrane protein</topology>
    </subcellularLocation>
</comment>
<feature type="region of interest" description="Disordered" evidence="12">
    <location>
        <begin position="108"/>
        <end position="143"/>
    </location>
</feature>